<dbReference type="InterPro" id="IPR036388">
    <property type="entry name" value="WH-like_DNA-bd_sf"/>
</dbReference>
<dbReference type="Pfam" id="PF04542">
    <property type="entry name" value="Sigma70_r2"/>
    <property type="match status" value="1"/>
</dbReference>
<evidence type="ECO:0000256" key="3">
    <source>
        <dbReference type="ARBA" id="ARBA00023082"/>
    </source>
</evidence>
<evidence type="ECO:0000313" key="9">
    <source>
        <dbReference type="Proteomes" id="UP000184212"/>
    </source>
</evidence>
<dbReference type="AlphaFoldDB" id="A0A1M5URA3"/>
<name>A0A1M5URA3_9BACT</name>
<dbReference type="GO" id="GO:0003677">
    <property type="term" value="F:DNA binding"/>
    <property type="evidence" value="ECO:0007669"/>
    <property type="project" value="UniProtKB-KW"/>
</dbReference>
<comment type="similarity">
    <text evidence="1">Belongs to the sigma-70 factor family. ECF subfamily.</text>
</comment>
<evidence type="ECO:0000259" key="7">
    <source>
        <dbReference type="Pfam" id="PF08281"/>
    </source>
</evidence>
<keyword evidence="3" id="KW-0731">Sigma factor</keyword>
<keyword evidence="2" id="KW-0805">Transcription regulation</keyword>
<organism evidence="8 9">
    <name type="scientific">Chryseolinea serpens</name>
    <dbReference type="NCBI Taxonomy" id="947013"/>
    <lineage>
        <taxon>Bacteria</taxon>
        <taxon>Pseudomonadati</taxon>
        <taxon>Bacteroidota</taxon>
        <taxon>Cytophagia</taxon>
        <taxon>Cytophagales</taxon>
        <taxon>Fulvivirgaceae</taxon>
        <taxon>Chryseolinea</taxon>
    </lineage>
</organism>
<keyword evidence="5" id="KW-0804">Transcription</keyword>
<keyword evidence="4" id="KW-0238">DNA-binding</keyword>
<dbReference type="InterPro" id="IPR013324">
    <property type="entry name" value="RNA_pol_sigma_r3/r4-like"/>
</dbReference>
<evidence type="ECO:0000256" key="4">
    <source>
        <dbReference type="ARBA" id="ARBA00023125"/>
    </source>
</evidence>
<dbReference type="NCBIfam" id="TIGR02937">
    <property type="entry name" value="sigma70-ECF"/>
    <property type="match status" value="1"/>
</dbReference>
<evidence type="ECO:0000256" key="5">
    <source>
        <dbReference type="ARBA" id="ARBA00023163"/>
    </source>
</evidence>
<dbReference type="Pfam" id="PF08281">
    <property type="entry name" value="Sigma70_r4_2"/>
    <property type="match status" value="1"/>
</dbReference>
<dbReference type="CDD" id="cd06171">
    <property type="entry name" value="Sigma70_r4"/>
    <property type="match status" value="1"/>
</dbReference>
<dbReference type="Gene3D" id="1.10.1740.10">
    <property type="match status" value="1"/>
</dbReference>
<dbReference type="InterPro" id="IPR007627">
    <property type="entry name" value="RNA_pol_sigma70_r2"/>
</dbReference>
<proteinExistence type="inferred from homology"/>
<dbReference type="GO" id="GO:0006352">
    <property type="term" value="P:DNA-templated transcription initiation"/>
    <property type="evidence" value="ECO:0007669"/>
    <property type="project" value="InterPro"/>
</dbReference>
<dbReference type="InterPro" id="IPR039425">
    <property type="entry name" value="RNA_pol_sigma-70-like"/>
</dbReference>
<dbReference type="STRING" id="947013.SAMN04488109_4858"/>
<sequence length="191" mass="22536">MFFDRTGKKTDEELMLQVHRGDERALTALYERYGTRLLRYFYRMLWKDRDRAQDFLHDLFVKVIENATRFQPERKFSTWLYSIAHNMCKNEYRKQAFRKAHGPAPPDESVENLGYAALQDQQFKDALDGALEKLEEADKHLFTLRYEAELNLEEIAAILECPEGTVKSRLFYLKKKLAGYLGAYHPENAMP</sequence>
<reference evidence="8 9" key="1">
    <citation type="submission" date="2016-11" db="EMBL/GenBank/DDBJ databases">
        <authorList>
            <person name="Jaros S."/>
            <person name="Januszkiewicz K."/>
            <person name="Wedrychowicz H."/>
        </authorList>
    </citation>
    <scope>NUCLEOTIDE SEQUENCE [LARGE SCALE GENOMIC DNA]</scope>
    <source>
        <strain evidence="8 9">DSM 24574</strain>
    </source>
</reference>
<evidence type="ECO:0000259" key="6">
    <source>
        <dbReference type="Pfam" id="PF04542"/>
    </source>
</evidence>
<dbReference type="PANTHER" id="PTHR43133">
    <property type="entry name" value="RNA POLYMERASE ECF-TYPE SIGMA FACTO"/>
    <property type="match status" value="1"/>
</dbReference>
<dbReference type="InterPro" id="IPR013249">
    <property type="entry name" value="RNA_pol_sigma70_r4_t2"/>
</dbReference>
<dbReference type="OrthoDB" id="1027298at2"/>
<dbReference type="Proteomes" id="UP000184212">
    <property type="component" value="Unassembled WGS sequence"/>
</dbReference>
<protein>
    <submittedName>
        <fullName evidence="8">RNA polymerase sigma-70 factor, ECF subfamily</fullName>
    </submittedName>
</protein>
<evidence type="ECO:0000256" key="2">
    <source>
        <dbReference type="ARBA" id="ARBA00023015"/>
    </source>
</evidence>
<dbReference type="PANTHER" id="PTHR43133:SF8">
    <property type="entry name" value="RNA POLYMERASE SIGMA FACTOR HI_1459-RELATED"/>
    <property type="match status" value="1"/>
</dbReference>
<keyword evidence="9" id="KW-1185">Reference proteome</keyword>
<dbReference type="GO" id="GO:0016987">
    <property type="term" value="F:sigma factor activity"/>
    <property type="evidence" value="ECO:0007669"/>
    <property type="project" value="UniProtKB-KW"/>
</dbReference>
<dbReference type="RefSeq" id="WP_073139282.1">
    <property type="nucleotide sequence ID" value="NZ_FQWQ01000003.1"/>
</dbReference>
<dbReference type="InterPro" id="IPR014284">
    <property type="entry name" value="RNA_pol_sigma-70_dom"/>
</dbReference>
<dbReference type="EMBL" id="FQWQ01000003">
    <property type="protein sequence ID" value="SHH65511.1"/>
    <property type="molecule type" value="Genomic_DNA"/>
</dbReference>
<feature type="domain" description="RNA polymerase sigma-70 region 2" evidence="6">
    <location>
        <begin position="29"/>
        <end position="96"/>
    </location>
</feature>
<dbReference type="Gene3D" id="1.10.10.10">
    <property type="entry name" value="Winged helix-like DNA-binding domain superfamily/Winged helix DNA-binding domain"/>
    <property type="match status" value="1"/>
</dbReference>
<feature type="domain" description="RNA polymerase sigma factor 70 region 4 type 2" evidence="7">
    <location>
        <begin position="125"/>
        <end position="177"/>
    </location>
</feature>
<dbReference type="InterPro" id="IPR013325">
    <property type="entry name" value="RNA_pol_sigma_r2"/>
</dbReference>
<dbReference type="SUPFAM" id="SSF88659">
    <property type="entry name" value="Sigma3 and sigma4 domains of RNA polymerase sigma factors"/>
    <property type="match status" value="1"/>
</dbReference>
<accession>A0A1M5URA3</accession>
<evidence type="ECO:0000256" key="1">
    <source>
        <dbReference type="ARBA" id="ARBA00010641"/>
    </source>
</evidence>
<evidence type="ECO:0000313" key="8">
    <source>
        <dbReference type="EMBL" id="SHH65511.1"/>
    </source>
</evidence>
<dbReference type="SUPFAM" id="SSF88946">
    <property type="entry name" value="Sigma2 domain of RNA polymerase sigma factors"/>
    <property type="match status" value="1"/>
</dbReference>
<gene>
    <name evidence="8" type="ORF">SAMN04488109_4858</name>
</gene>